<evidence type="ECO:0000259" key="8">
    <source>
        <dbReference type="PROSITE" id="PS50893"/>
    </source>
</evidence>
<feature type="transmembrane region" description="Helical" evidence="7">
    <location>
        <begin position="237"/>
        <end position="260"/>
    </location>
</feature>
<feature type="transmembrane region" description="Helical" evidence="7">
    <location>
        <begin position="138"/>
        <end position="171"/>
    </location>
</feature>
<evidence type="ECO:0000259" key="9">
    <source>
        <dbReference type="PROSITE" id="PS50929"/>
    </source>
</evidence>
<feature type="transmembrane region" description="Helical" evidence="7">
    <location>
        <begin position="266"/>
        <end position="284"/>
    </location>
</feature>
<dbReference type="OrthoDB" id="8773773at2"/>
<evidence type="ECO:0000313" key="10">
    <source>
        <dbReference type="EMBL" id="OKL53683.1"/>
    </source>
</evidence>
<dbReference type="InterPro" id="IPR039421">
    <property type="entry name" value="Type_1_exporter"/>
</dbReference>
<dbReference type="Pfam" id="PF00005">
    <property type="entry name" value="ABC_tran"/>
    <property type="match status" value="1"/>
</dbReference>
<sequence>MSNPIAPSSPSLRGVLAPSIPALLAAAIAAAGAGLLSLSAVWCLVRAVSGEGAASVLWACAAWIAAAALSAAAAWLAHHAEGRFEARLRRRVAAQAMRMPADRLTAYSTDRLRRLVSDDVAALHHLVAHLPSEIATLLLVPAAAIVLLLAVAGPAALLALVPGALAAAVYLGVIPRLSAQHGAQRAEVMTGITTAVDDYARGIEVFRLSGSAQGALADYAAAVERFTSGMVAWARRVATPAAIAVALLQAAASLAIAYAVGSSWDVSRLAAVLLLSLSLVAPALRLGHGLDYVAAGRASASRIEGLLAEPQLPAGERGAPPGDDVRADEVCVRVGERLVLDGLSFAAPAGSITAITGPSGAGKSTLLRALAGLQPAATGEILIGGTPVSAFDEDSRHHAVQLIPQGGDVLPASVGDNLRLTAPGADDERLGAALARAGIAVRLDEGTERLSGGERQRLSMARAFLGTAPVVLLDEPTSALDRCAADRLWAQLEALAHDDGRAVVVVTHDPALAARADRQVAVVPAGDGAVR</sequence>
<dbReference type="EMBL" id="MQVR01000045">
    <property type="protein sequence ID" value="OKL53683.1"/>
    <property type="molecule type" value="Genomic_DNA"/>
</dbReference>
<dbReference type="InterPro" id="IPR017871">
    <property type="entry name" value="ABC_transporter-like_CS"/>
</dbReference>
<evidence type="ECO:0000256" key="1">
    <source>
        <dbReference type="ARBA" id="ARBA00004651"/>
    </source>
</evidence>
<comment type="caution">
    <text evidence="10">The sequence shown here is derived from an EMBL/GenBank/DDBJ whole genome shotgun (WGS) entry which is preliminary data.</text>
</comment>
<dbReference type="InterPro" id="IPR003439">
    <property type="entry name" value="ABC_transporter-like_ATP-bd"/>
</dbReference>
<dbReference type="GO" id="GO:0140359">
    <property type="term" value="F:ABC-type transporter activity"/>
    <property type="evidence" value="ECO:0007669"/>
    <property type="project" value="InterPro"/>
</dbReference>
<evidence type="ECO:0000256" key="2">
    <source>
        <dbReference type="ARBA" id="ARBA00022692"/>
    </source>
</evidence>
<dbReference type="Gene3D" id="1.20.1560.10">
    <property type="entry name" value="ABC transporter type 1, transmembrane domain"/>
    <property type="match status" value="1"/>
</dbReference>
<dbReference type="InterPro" id="IPR003593">
    <property type="entry name" value="AAA+_ATPase"/>
</dbReference>
<evidence type="ECO:0000256" key="5">
    <source>
        <dbReference type="ARBA" id="ARBA00022989"/>
    </source>
</evidence>
<accession>A0A1Q5Q1E0</accession>
<feature type="transmembrane region" description="Helical" evidence="7">
    <location>
        <begin position="20"/>
        <end position="44"/>
    </location>
</feature>
<dbReference type="GO" id="GO:0005524">
    <property type="term" value="F:ATP binding"/>
    <property type="evidence" value="ECO:0007669"/>
    <property type="project" value="UniProtKB-KW"/>
</dbReference>
<feature type="domain" description="ABC transporter" evidence="8">
    <location>
        <begin position="325"/>
        <end position="530"/>
    </location>
</feature>
<dbReference type="Proteomes" id="UP000185628">
    <property type="component" value="Unassembled WGS sequence"/>
</dbReference>
<evidence type="ECO:0000256" key="3">
    <source>
        <dbReference type="ARBA" id="ARBA00022741"/>
    </source>
</evidence>
<keyword evidence="2 7" id="KW-0812">Transmembrane</keyword>
<evidence type="ECO:0000256" key="6">
    <source>
        <dbReference type="ARBA" id="ARBA00023136"/>
    </source>
</evidence>
<keyword evidence="11" id="KW-1185">Reference proteome</keyword>
<keyword evidence="5 7" id="KW-1133">Transmembrane helix</keyword>
<dbReference type="InterPro" id="IPR011527">
    <property type="entry name" value="ABC1_TM_dom"/>
</dbReference>
<dbReference type="Gene3D" id="3.40.50.300">
    <property type="entry name" value="P-loop containing nucleotide triphosphate hydrolases"/>
    <property type="match status" value="1"/>
</dbReference>
<proteinExistence type="predicted"/>
<reference evidence="11" key="1">
    <citation type="submission" date="2016-12" db="EMBL/GenBank/DDBJ databases">
        <authorList>
            <person name="Meng X."/>
        </authorList>
    </citation>
    <scope>NUCLEOTIDE SEQUENCE [LARGE SCALE GENOMIC DNA]</scope>
    <source>
        <strain evidence="11">DSM 19116</strain>
    </source>
</reference>
<dbReference type="PROSITE" id="PS50929">
    <property type="entry name" value="ABC_TM1F"/>
    <property type="match status" value="1"/>
</dbReference>
<feature type="transmembrane region" description="Helical" evidence="7">
    <location>
        <begin position="56"/>
        <end position="77"/>
    </location>
</feature>
<organism evidence="10 11">
    <name type="scientific">Bowdeniella nasicola</name>
    <dbReference type="NCBI Taxonomy" id="208480"/>
    <lineage>
        <taxon>Bacteria</taxon>
        <taxon>Bacillati</taxon>
        <taxon>Actinomycetota</taxon>
        <taxon>Actinomycetes</taxon>
        <taxon>Actinomycetales</taxon>
        <taxon>Actinomycetaceae</taxon>
        <taxon>Bowdeniella</taxon>
    </lineage>
</organism>
<dbReference type="SUPFAM" id="SSF90123">
    <property type="entry name" value="ABC transporter transmembrane region"/>
    <property type="match status" value="1"/>
</dbReference>
<dbReference type="SMART" id="SM00382">
    <property type="entry name" value="AAA"/>
    <property type="match status" value="1"/>
</dbReference>
<dbReference type="PROSITE" id="PS50893">
    <property type="entry name" value="ABC_TRANSPORTER_2"/>
    <property type="match status" value="1"/>
</dbReference>
<keyword evidence="4" id="KW-0067">ATP-binding</keyword>
<dbReference type="GO" id="GO:0005886">
    <property type="term" value="C:plasma membrane"/>
    <property type="evidence" value="ECO:0007669"/>
    <property type="project" value="UniProtKB-SubCell"/>
</dbReference>
<dbReference type="InterPro" id="IPR036640">
    <property type="entry name" value="ABC1_TM_sf"/>
</dbReference>
<comment type="subcellular location">
    <subcellularLocation>
        <location evidence="1">Cell membrane</location>
        <topology evidence="1">Multi-pass membrane protein</topology>
    </subcellularLocation>
</comment>
<evidence type="ECO:0000256" key="4">
    <source>
        <dbReference type="ARBA" id="ARBA00022840"/>
    </source>
</evidence>
<dbReference type="GO" id="GO:0016887">
    <property type="term" value="F:ATP hydrolysis activity"/>
    <property type="evidence" value="ECO:0007669"/>
    <property type="project" value="InterPro"/>
</dbReference>
<name>A0A1Q5Q1E0_9ACTO</name>
<evidence type="ECO:0000256" key="7">
    <source>
        <dbReference type="SAM" id="Phobius"/>
    </source>
</evidence>
<evidence type="ECO:0000313" key="11">
    <source>
        <dbReference type="Proteomes" id="UP000185628"/>
    </source>
</evidence>
<dbReference type="PANTHER" id="PTHR24221">
    <property type="entry name" value="ATP-BINDING CASSETTE SUB-FAMILY B"/>
    <property type="match status" value="1"/>
</dbReference>
<protein>
    <submittedName>
        <fullName evidence="10">ABC transporter</fullName>
    </submittedName>
</protein>
<dbReference type="AlphaFoldDB" id="A0A1Q5Q1E0"/>
<dbReference type="SUPFAM" id="SSF52540">
    <property type="entry name" value="P-loop containing nucleoside triphosphate hydrolases"/>
    <property type="match status" value="1"/>
</dbReference>
<gene>
    <name evidence="10" type="ORF">BSZ39_08090</name>
</gene>
<dbReference type="PROSITE" id="PS00211">
    <property type="entry name" value="ABC_TRANSPORTER_1"/>
    <property type="match status" value="1"/>
</dbReference>
<feature type="domain" description="ABC transmembrane type-1" evidence="9">
    <location>
        <begin position="12"/>
        <end position="295"/>
    </location>
</feature>
<dbReference type="PANTHER" id="PTHR24221:SF590">
    <property type="entry name" value="COMPONENT LINKED WITH THE ASSEMBLY OF CYTOCHROME' TRANSPORT TRANSMEMBRANE ATP-BINDING PROTEIN ABC TRANSPORTER CYDD-RELATED"/>
    <property type="match status" value="1"/>
</dbReference>
<keyword evidence="6 7" id="KW-0472">Membrane</keyword>
<dbReference type="InterPro" id="IPR027417">
    <property type="entry name" value="P-loop_NTPase"/>
</dbReference>
<keyword evidence="3" id="KW-0547">Nucleotide-binding</keyword>